<organism evidence="2">
    <name type="scientific">Puccinia triticina (isolate 1-1 / race 1 (BBBD))</name>
    <name type="common">Brown leaf rust fungus</name>
    <dbReference type="NCBI Taxonomy" id="630390"/>
    <lineage>
        <taxon>Eukaryota</taxon>
        <taxon>Fungi</taxon>
        <taxon>Dikarya</taxon>
        <taxon>Basidiomycota</taxon>
        <taxon>Pucciniomycotina</taxon>
        <taxon>Pucciniomycetes</taxon>
        <taxon>Pucciniales</taxon>
        <taxon>Pucciniaceae</taxon>
        <taxon>Puccinia</taxon>
    </lineage>
</organism>
<reference evidence="2" key="2">
    <citation type="submission" date="2016-05" db="EMBL/GenBank/DDBJ databases">
        <title>Comparative analysis highlights variable genome content of wheat rusts and divergence of the mating loci.</title>
        <authorList>
            <person name="Cuomo C.A."/>
            <person name="Bakkeren G."/>
            <person name="Szabo L."/>
            <person name="Khalil H."/>
            <person name="Joly D."/>
            <person name="Goldberg J."/>
            <person name="Young S."/>
            <person name="Zeng Q."/>
            <person name="Fellers J."/>
        </authorList>
    </citation>
    <scope>NUCLEOTIDE SEQUENCE [LARGE SCALE GENOMIC DNA]</scope>
    <source>
        <strain evidence="2">1-1 BBBD Race 1</strain>
    </source>
</reference>
<sequence length="114" mass="12436">MAQGCLSQIPGDLDETHVQLLAGGQVSNPQQPAGGPQQNRTNVLFYVNNLNTHQPLDRGDIDVDGDEDAEGEDYVEGEDNLEDNYLADMEGILAKTMRADLEQEHGIHMGQDST</sequence>
<name>A0A180FYB5_PUCT1</name>
<reference evidence="2" key="1">
    <citation type="submission" date="2009-11" db="EMBL/GenBank/DDBJ databases">
        <authorList>
            <consortium name="The Broad Institute Genome Sequencing Platform"/>
            <person name="Ward D."/>
            <person name="Feldgarden M."/>
            <person name="Earl A."/>
            <person name="Young S.K."/>
            <person name="Zeng Q."/>
            <person name="Koehrsen M."/>
            <person name="Alvarado L."/>
            <person name="Berlin A."/>
            <person name="Bochicchio J."/>
            <person name="Borenstein D."/>
            <person name="Chapman S.B."/>
            <person name="Chen Z."/>
            <person name="Engels R."/>
            <person name="Freedman E."/>
            <person name="Gellesch M."/>
            <person name="Goldberg J."/>
            <person name="Griggs A."/>
            <person name="Gujja S."/>
            <person name="Heilman E."/>
            <person name="Heiman D."/>
            <person name="Hepburn T."/>
            <person name="Howarth C."/>
            <person name="Jen D."/>
            <person name="Larson L."/>
            <person name="Lewis B."/>
            <person name="Mehta T."/>
            <person name="Park D."/>
            <person name="Pearson M."/>
            <person name="Roberts A."/>
            <person name="Saif S."/>
            <person name="Shea T."/>
            <person name="Shenoy N."/>
            <person name="Sisk P."/>
            <person name="Stolte C."/>
            <person name="Sykes S."/>
            <person name="Thomson T."/>
            <person name="Walk T."/>
            <person name="White J."/>
            <person name="Yandava C."/>
            <person name="Izard J."/>
            <person name="Baranova O.V."/>
            <person name="Blanton J.M."/>
            <person name="Tanner A.C."/>
            <person name="Dewhirst F.E."/>
            <person name="Haas B."/>
            <person name="Nusbaum C."/>
            <person name="Birren B."/>
        </authorList>
    </citation>
    <scope>NUCLEOTIDE SEQUENCE [LARGE SCALE GENOMIC DNA]</scope>
    <source>
        <strain evidence="2">1-1 BBBD Race 1</strain>
    </source>
</reference>
<feature type="compositionally biased region" description="Low complexity" evidence="1">
    <location>
        <begin position="29"/>
        <end position="38"/>
    </location>
</feature>
<feature type="region of interest" description="Disordered" evidence="1">
    <location>
        <begin position="22"/>
        <end position="41"/>
    </location>
</feature>
<keyword evidence="4" id="KW-1185">Reference proteome</keyword>
<reference evidence="3 4" key="3">
    <citation type="journal article" date="2017" name="G3 (Bethesda)">
        <title>Comparative analysis highlights variable genome content of wheat rusts and divergence of the mating loci.</title>
        <authorList>
            <person name="Cuomo C.A."/>
            <person name="Bakkeren G."/>
            <person name="Khalil H.B."/>
            <person name="Panwar V."/>
            <person name="Joly D."/>
            <person name="Linning R."/>
            <person name="Sakthikumar S."/>
            <person name="Song X."/>
            <person name="Adiconis X."/>
            <person name="Fan L."/>
            <person name="Goldberg J.M."/>
            <person name="Levin J.Z."/>
            <person name="Young S."/>
            <person name="Zeng Q."/>
            <person name="Anikster Y."/>
            <person name="Bruce M."/>
            <person name="Wang M."/>
            <person name="Yin C."/>
            <person name="McCallum B."/>
            <person name="Szabo L.J."/>
            <person name="Hulbert S."/>
            <person name="Chen X."/>
            <person name="Fellers J.P."/>
        </authorList>
    </citation>
    <scope>NUCLEOTIDE SEQUENCE</scope>
    <source>
        <strain evidence="4">Isolate 1-1 / race 1 (BBBD)</strain>
        <strain evidence="3">isolate 1-1 / race 1 (BBBD)</strain>
    </source>
</reference>
<accession>A0A180FYB5</accession>
<dbReference type="EMBL" id="ADAS02004492">
    <property type="protein sequence ID" value="OAV85407.1"/>
    <property type="molecule type" value="Genomic_DNA"/>
</dbReference>
<evidence type="ECO:0000256" key="1">
    <source>
        <dbReference type="SAM" id="MobiDB-lite"/>
    </source>
</evidence>
<evidence type="ECO:0000313" key="3">
    <source>
        <dbReference type="EnsemblFungi" id="PTTG_04600-t43_1-p1"/>
    </source>
</evidence>
<dbReference type="AlphaFoldDB" id="A0A180FYB5"/>
<dbReference type="VEuPathDB" id="FungiDB:PTTG_04600"/>
<reference evidence="3" key="4">
    <citation type="submission" date="2025-05" db="UniProtKB">
        <authorList>
            <consortium name="EnsemblFungi"/>
        </authorList>
    </citation>
    <scope>IDENTIFICATION</scope>
    <source>
        <strain evidence="3">isolate 1-1 / race 1 (BBBD)</strain>
    </source>
</reference>
<protein>
    <submittedName>
        <fullName evidence="2 3">Uncharacterized protein</fullName>
    </submittedName>
</protein>
<evidence type="ECO:0000313" key="4">
    <source>
        <dbReference type="Proteomes" id="UP000005240"/>
    </source>
</evidence>
<dbReference type="Proteomes" id="UP000005240">
    <property type="component" value="Unassembled WGS sequence"/>
</dbReference>
<gene>
    <name evidence="2" type="ORF">PTTG_04600</name>
</gene>
<evidence type="ECO:0000313" key="2">
    <source>
        <dbReference type="EMBL" id="OAV85407.1"/>
    </source>
</evidence>
<dbReference type="EnsemblFungi" id="PTTG_04600-t43_1">
    <property type="protein sequence ID" value="PTTG_04600-t43_1-p1"/>
    <property type="gene ID" value="PTTG_04600"/>
</dbReference>
<proteinExistence type="predicted"/>